<dbReference type="Gene3D" id="3.80.10.10">
    <property type="entry name" value="Ribonuclease Inhibitor"/>
    <property type="match status" value="1"/>
</dbReference>
<dbReference type="EMBL" id="QGNW01001413">
    <property type="protein sequence ID" value="RVW42156.1"/>
    <property type="molecule type" value="Genomic_DNA"/>
</dbReference>
<name>A0A438J111_VITVI</name>
<dbReference type="Proteomes" id="UP000288805">
    <property type="component" value="Unassembled WGS sequence"/>
</dbReference>
<evidence type="ECO:0000313" key="2">
    <source>
        <dbReference type="EMBL" id="RVW42156.1"/>
    </source>
</evidence>
<protein>
    <recommendedName>
        <fullName evidence="1">F-box domain-containing protein</fullName>
    </recommendedName>
</protein>
<dbReference type="InterPro" id="IPR032675">
    <property type="entry name" value="LRR_dom_sf"/>
</dbReference>
<evidence type="ECO:0000313" key="4">
    <source>
        <dbReference type="Proteomes" id="UP000288805"/>
    </source>
</evidence>
<accession>A0A438J111</accession>
<dbReference type="Pfam" id="PF23622">
    <property type="entry name" value="LRR_At1g61320_AtMIF1"/>
    <property type="match status" value="1"/>
</dbReference>
<dbReference type="EMBL" id="QGNW01000069">
    <property type="protein sequence ID" value="RVX02640.1"/>
    <property type="molecule type" value="Genomic_DNA"/>
</dbReference>
<dbReference type="InterPro" id="IPR001810">
    <property type="entry name" value="F-box_dom"/>
</dbReference>
<comment type="caution">
    <text evidence="3">The sequence shown here is derived from an EMBL/GenBank/DDBJ whole genome shotgun (WGS) entry which is preliminary data.</text>
</comment>
<gene>
    <name evidence="3" type="ORF">CK203_016356</name>
    <name evidence="2" type="ORF">CK203_100524</name>
</gene>
<evidence type="ECO:0000259" key="1">
    <source>
        <dbReference type="PROSITE" id="PS50181"/>
    </source>
</evidence>
<evidence type="ECO:0000313" key="3">
    <source>
        <dbReference type="EMBL" id="RVX02640.1"/>
    </source>
</evidence>
<dbReference type="InterPro" id="IPR053772">
    <property type="entry name" value="At1g61320/At1g61330-like"/>
</dbReference>
<dbReference type="AlphaFoldDB" id="A0A438J111"/>
<proteinExistence type="predicted"/>
<feature type="domain" description="F-box" evidence="1">
    <location>
        <begin position="4"/>
        <end position="52"/>
    </location>
</feature>
<sequence length="496" mass="57514">MVKDYEISDLPIEIIHHVMFFLPVTDAIHISVLSKRFNHAWRTFQVMEFDQVLFFMKNKGTANQSQASVYGGKFIQKAMLMRFSNYMDDFLRRREPDIFPKKFKLRTLCVPNIDRYIDFALEKRVQDMEVNYAFLGTPLPIHSSIFVAKSIRVLKLTGLDLGLQDLILSDSLIEELSLNDCCVPETIRVLSEKLLLLKLANCMKLRDIEIDAPNLQSFTYDGGCEPCEINVGALESLKSLSLKNTLITDSWIEENVLKFISLQNLSINGCRNLKKVKIAHGKLKNFEFVDFGNKVELELKLITPSLVSFFYTGILPLHTVITSTQFKARLSLTQISATIEWFLALRHLLVPFNHCKVLTLEFKKQVVFPEELKDKWIAPMFGLKHLRVEVNSCSVSYRDLVAFLLQLSPHPNTLSIVQSFYYRDVVERVIKFKYVKKVAEEDSSCCKHLPVKCWRHYLTNIIMENFEDTDDKESLVMFFKDNMKMLDEKLIISHIH</sequence>
<dbReference type="SUPFAM" id="SSF81383">
    <property type="entry name" value="F-box domain"/>
    <property type="match status" value="1"/>
</dbReference>
<dbReference type="PROSITE" id="PS50181">
    <property type="entry name" value="FBOX"/>
    <property type="match status" value="1"/>
</dbReference>
<dbReference type="PANTHER" id="PTHR34145">
    <property type="entry name" value="OS02G0105600 PROTEIN"/>
    <property type="match status" value="1"/>
</dbReference>
<dbReference type="InterPro" id="IPR055357">
    <property type="entry name" value="LRR_At1g61320_AtMIF1"/>
</dbReference>
<dbReference type="InterPro" id="IPR036047">
    <property type="entry name" value="F-box-like_dom_sf"/>
</dbReference>
<dbReference type="Pfam" id="PF00646">
    <property type="entry name" value="F-box"/>
    <property type="match status" value="1"/>
</dbReference>
<organism evidence="3 4">
    <name type="scientific">Vitis vinifera</name>
    <name type="common">Grape</name>
    <dbReference type="NCBI Taxonomy" id="29760"/>
    <lineage>
        <taxon>Eukaryota</taxon>
        <taxon>Viridiplantae</taxon>
        <taxon>Streptophyta</taxon>
        <taxon>Embryophyta</taxon>
        <taxon>Tracheophyta</taxon>
        <taxon>Spermatophyta</taxon>
        <taxon>Magnoliopsida</taxon>
        <taxon>eudicotyledons</taxon>
        <taxon>Gunneridae</taxon>
        <taxon>Pentapetalae</taxon>
        <taxon>rosids</taxon>
        <taxon>Vitales</taxon>
        <taxon>Vitaceae</taxon>
        <taxon>Viteae</taxon>
        <taxon>Vitis</taxon>
    </lineage>
</organism>
<dbReference type="SUPFAM" id="SSF52047">
    <property type="entry name" value="RNI-like"/>
    <property type="match status" value="1"/>
</dbReference>
<reference evidence="3 4" key="1">
    <citation type="journal article" date="2018" name="PLoS Genet.">
        <title>Population sequencing reveals clonal diversity and ancestral inbreeding in the grapevine cultivar Chardonnay.</title>
        <authorList>
            <person name="Roach M.J."/>
            <person name="Johnson D.L."/>
            <person name="Bohlmann J."/>
            <person name="van Vuuren H.J."/>
            <person name="Jones S.J."/>
            <person name="Pretorius I.S."/>
            <person name="Schmidt S.A."/>
            <person name="Borneman A.R."/>
        </authorList>
    </citation>
    <scope>NUCLEOTIDE SEQUENCE [LARGE SCALE GENOMIC DNA]</scope>
    <source>
        <strain evidence="4">cv. Chardonnay</strain>
        <strain evidence="3">I10V1</strain>
        <tissue evidence="3">Leaf</tissue>
    </source>
</reference>